<feature type="domain" description="HTH cro/C1-type" evidence="2">
    <location>
        <begin position="16"/>
        <end position="70"/>
    </location>
</feature>
<dbReference type="PANTHER" id="PTHR36924">
    <property type="entry name" value="ANTITOXIN HIGA-1"/>
    <property type="match status" value="1"/>
</dbReference>
<organism evidence="3 4">
    <name type="scientific">Corynebacterium poyangense</name>
    <dbReference type="NCBI Taxonomy" id="2684405"/>
    <lineage>
        <taxon>Bacteria</taxon>
        <taxon>Bacillati</taxon>
        <taxon>Actinomycetota</taxon>
        <taxon>Actinomycetes</taxon>
        <taxon>Mycobacteriales</taxon>
        <taxon>Corynebacteriaceae</taxon>
        <taxon>Corynebacterium</taxon>
    </lineage>
</organism>
<sequence>MTTTKMPPVHPGEVLVQEFLEPLGMTQHKLAVRIGVPPRRVNEIVHGKRGISADTAVRLQRFFGVSAEYWMGLQSQYELMCAEDRMEEAVEKIVPFSDRAA</sequence>
<dbReference type="Proteomes" id="UP000516320">
    <property type="component" value="Chromosome"/>
</dbReference>
<name>A0A7H0SQA9_9CORY</name>
<keyword evidence="4" id="KW-1185">Reference proteome</keyword>
<accession>A0A7H0SQA9</accession>
<keyword evidence="1" id="KW-0238">DNA-binding</keyword>
<dbReference type="Pfam" id="PF01381">
    <property type="entry name" value="HTH_3"/>
    <property type="match status" value="1"/>
</dbReference>
<evidence type="ECO:0000313" key="3">
    <source>
        <dbReference type="EMBL" id="QNQ90734.1"/>
    </source>
</evidence>
<dbReference type="CDD" id="cd00093">
    <property type="entry name" value="HTH_XRE"/>
    <property type="match status" value="1"/>
</dbReference>
<dbReference type="RefSeq" id="WP_187974047.1">
    <property type="nucleotide sequence ID" value="NZ_CP046884.1"/>
</dbReference>
<dbReference type="SMART" id="SM00530">
    <property type="entry name" value="HTH_XRE"/>
    <property type="match status" value="1"/>
</dbReference>
<proteinExistence type="predicted"/>
<protein>
    <submittedName>
        <fullName evidence="3">HigA family addiction module antidote protein</fullName>
    </submittedName>
</protein>
<gene>
    <name evidence="3" type="ORF">GP475_08845</name>
</gene>
<dbReference type="GO" id="GO:0003677">
    <property type="term" value="F:DNA binding"/>
    <property type="evidence" value="ECO:0007669"/>
    <property type="project" value="UniProtKB-KW"/>
</dbReference>
<dbReference type="Gene3D" id="1.10.260.40">
    <property type="entry name" value="lambda repressor-like DNA-binding domains"/>
    <property type="match status" value="1"/>
</dbReference>
<dbReference type="InterPro" id="IPR013430">
    <property type="entry name" value="Toxin_antidote_HigA"/>
</dbReference>
<dbReference type="KEGG" id="cpoy:GP475_08845"/>
<evidence type="ECO:0000256" key="1">
    <source>
        <dbReference type="ARBA" id="ARBA00023125"/>
    </source>
</evidence>
<evidence type="ECO:0000259" key="2">
    <source>
        <dbReference type="PROSITE" id="PS50943"/>
    </source>
</evidence>
<dbReference type="EMBL" id="CP046884">
    <property type="protein sequence ID" value="QNQ90734.1"/>
    <property type="molecule type" value="Genomic_DNA"/>
</dbReference>
<dbReference type="InterPro" id="IPR010982">
    <property type="entry name" value="Lambda_DNA-bd_dom_sf"/>
</dbReference>
<dbReference type="InterPro" id="IPR001387">
    <property type="entry name" value="Cro/C1-type_HTH"/>
</dbReference>
<dbReference type="AlphaFoldDB" id="A0A7H0SQA9"/>
<reference evidence="3 4" key="1">
    <citation type="submission" date="2019-12" db="EMBL/GenBank/DDBJ databases">
        <title>Corynebacterium sp. nov., isolated from feces of the Anser Albifrons in China.</title>
        <authorList>
            <person name="Liu Q."/>
        </authorList>
    </citation>
    <scope>NUCLEOTIDE SEQUENCE [LARGE SCALE GENOMIC DNA]</scope>
    <source>
        <strain evidence="3 4">4H37-19</strain>
    </source>
</reference>
<dbReference type="SUPFAM" id="SSF47413">
    <property type="entry name" value="lambda repressor-like DNA-binding domains"/>
    <property type="match status" value="1"/>
</dbReference>
<dbReference type="PROSITE" id="PS50943">
    <property type="entry name" value="HTH_CROC1"/>
    <property type="match status" value="1"/>
</dbReference>
<evidence type="ECO:0000313" key="4">
    <source>
        <dbReference type="Proteomes" id="UP000516320"/>
    </source>
</evidence>
<dbReference type="PANTHER" id="PTHR36924:SF1">
    <property type="entry name" value="ANTITOXIN HIGA-1"/>
    <property type="match status" value="1"/>
</dbReference>
<dbReference type="NCBIfam" id="TIGR02607">
    <property type="entry name" value="antidote_HigA"/>
    <property type="match status" value="1"/>
</dbReference>